<keyword evidence="3" id="KW-0812">Transmembrane</keyword>
<dbReference type="InterPro" id="IPR007248">
    <property type="entry name" value="Mpv17_PMP22"/>
</dbReference>
<evidence type="ECO:0000256" key="2">
    <source>
        <dbReference type="ARBA" id="ARBA00006824"/>
    </source>
</evidence>
<evidence type="ECO:0000256" key="3">
    <source>
        <dbReference type="ARBA" id="ARBA00022692"/>
    </source>
</evidence>
<dbReference type="OMA" id="FYFGMSL"/>
<dbReference type="Pfam" id="PF04117">
    <property type="entry name" value="Mpv17_PMP22"/>
    <property type="match status" value="1"/>
</dbReference>
<protein>
    <submittedName>
        <fullName evidence="7">CSON011317 protein</fullName>
    </submittedName>
</protein>
<evidence type="ECO:0000256" key="6">
    <source>
        <dbReference type="RuleBase" id="RU363053"/>
    </source>
</evidence>
<evidence type="ECO:0000256" key="4">
    <source>
        <dbReference type="ARBA" id="ARBA00022989"/>
    </source>
</evidence>
<dbReference type="PANTHER" id="PTHR11266:SF75">
    <property type="entry name" value="IP10007P-RELATED"/>
    <property type="match status" value="1"/>
</dbReference>
<keyword evidence="4" id="KW-1133">Transmembrane helix</keyword>
<dbReference type="GO" id="GO:0005739">
    <property type="term" value="C:mitochondrion"/>
    <property type="evidence" value="ECO:0007669"/>
    <property type="project" value="TreeGrafter"/>
</dbReference>
<accession>A0A336K559</accession>
<organism evidence="7">
    <name type="scientific">Culicoides sonorensis</name>
    <name type="common">Biting midge</name>
    <dbReference type="NCBI Taxonomy" id="179676"/>
    <lineage>
        <taxon>Eukaryota</taxon>
        <taxon>Metazoa</taxon>
        <taxon>Ecdysozoa</taxon>
        <taxon>Arthropoda</taxon>
        <taxon>Hexapoda</taxon>
        <taxon>Insecta</taxon>
        <taxon>Pterygota</taxon>
        <taxon>Neoptera</taxon>
        <taxon>Endopterygota</taxon>
        <taxon>Diptera</taxon>
        <taxon>Nematocera</taxon>
        <taxon>Chironomoidea</taxon>
        <taxon>Ceratopogonidae</taxon>
        <taxon>Ceratopogoninae</taxon>
        <taxon>Culicoides</taxon>
        <taxon>Monoculicoides</taxon>
    </lineage>
</organism>
<dbReference type="PANTHER" id="PTHR11266">
    <property type="entry name" value="PEROXISOMAL MEMBRANE PROTEIN 2, PXMP2 MPV17"/>
    <property type="match status" value="1"/>
</dbReference>
<dbReference type="VEuPathDB" id="VectorBase:CSON011317"/>
<sequence>MSFIKQISVILKAHPITRGILSYSIIWPSGCFVQQLLWNDDDEINWSKCLRFCMYGGLFVAPTLYAWVRLSTIMFPQPGVKSAIAKALIEQISYTPFAMTCFYFGMSLMEGKNINEAAGEVKSKFLPTYKVALSVWPAVAFINFAMIPEKNRVPFISCCSLLWSTFLAYMKHLESETNFDKEKKIIS</sequence>
<proteinExistence type="inferred from homology"/>
<name>A0A336K559_CULSO</name>
<reference evidence="7" key="1">
    <citation type="submission" date="2018-04" db="EMBL/GenBank/DDBJ databases">
        <authorList>
            <person name="Go L.Y."/>
            <person name="Mitchell J.A."/>
        </authorList>
    </citation>
    <scope>NUCLEOTIDE SEQUENCE</scope>
    <source>
        <tissue evidence="7">Whole organism</tissue>
    </source>
</reference>
<reference evidence="8" key="2">
    <citation type="submission" date="2018-07" db="EMBL/GenBank/DDBJ databases">
        <authorList>
            <person name="Quirk P.G."/>
            <person name="Krulwich T.A."/>
        </authorList>
    </citation>
    <scope>NUCLEOTIDE SEQUENCE</scope>
</reference>
<gene>
    <name evidence="7" type="primary">CSON011317</name>
</gene>
<dbReference type="AlphaFoldDB" id="A0A336K559"/>
<evidence type="ECO:0000313" key="8">
    <source>
        <dbReference type="EMBL" id="SSX18961.1"/>
    </source>
</evidence>
<keyword evidence="5" id="KW-0472">Membrane</keyword>
<evidence type="ECO:0000256" key="1">
    <source>
        <dbReference type="ARBA" id="ARBA00004141"/>
    </source>
</evidence>
<evidence type="ECO:0000256" key="5">
    <source>
        <dbReference type="ARBA" id="ARBA00023136"/>
    </source>
</evidence>
<dbReference type="EMBL" id="UFQS01000048">
    <property type="protein sequence ID" value="SSW98575.1"/>
    <property type="molecule type" value="Genomic_DNA"/>
</dbReference>
<evidence type="ECO:0000313" key="7">
    <source>
        <dbReference type="EMBL" id="SSW98575.1"/>
    </source>
</evidence>
<comment type="subcellular location">
    <subcellularLocation>
        <location evidence="1">Membrane</location>
        <topology evidence="1">Multi-pass membrane protein</topology>
    </subcellularLocation>
</comment>
<comment type="similarity">
    <text evidence="2 6">Belongs to the peroxisomal membrane protein PXMP2/4 family.</text>
</comment>
<dbReference type="GO" id="GO:0016020">
    <property type="term" value="C:membrane"/>
    <property type="evidence" value="ECO:0007669"/>
    <property type="project" value="UniProtKB-SubCell"/>
</dbReference>
<dbReference type="EMBL" id="UFQT01000048">
    <property type="protein sequence ID" value="SSX18961.1"/>
    <property type="molecule type" value="Genomic_DNA"/>
</dbReference>